<dbReference type="Gene3D" id="3.30.160.60">
    <property type="entry name" value="Classic Zinc Finger"/>
    <property type="match status" value="4"/>
</dbReference>
<keyword evidence="10" id="KW-0539">Nucleus</keyword>
<dbReference type="OrthoDB" id="9622403at2759"/>
<keyword evidence="5 11" id="KW-0863">Zinc-finger</keyword>
<dbReference type="SUPFAM" id="SSF57667">
    <property type="entry name" value="beta-beta-alpha zinc fingers"/>
    <property type="match status" value="2"/>
</dbReference>
<evidence type="ECO:0000256" key="6">
    <source>
        <dbReference type="ARBA" id="ARBA00022833"/>
    </source>
</evidence>
<dbReference type="FunFam" id="3.30.160.60:FF:000443">
    <property type="entry name" value="Zinc finger protein 41"/>
    <property type="match status" value="1"/>
</dbReference>
<evidence type="ECO:0000259" key="12">
    <source>
        <dbReference type="PROSITE" id="PS50157"/>
    </source>
</evidence>
<dbReference type="SMART" id="SM00355">
    <property type="entry name" value="ZnF_C2H2"/>
    <property type="match status" value="3"/>
</dbReference>
<dbReference type="GO" id="GO:0005634">
    <property type="term" value="C:nucleus"/>
    <property type="evidence" value="ECO:0007669"/>
    <property type="project" value="UniProtKB-SubCell"/>
</dbReference>
<gene>
    <name evidence="13" type="ORF">DUI87_06336</name>
</gene>
<evidence type="ECO:0000313" key="13">
    <source>
        <dbReference type="EMBL" id="RMC16742.1"/>
    </source>
</evidence>
<evidence type="ECO:0000256" key="2">
    <source>
        <dbReference type="ARBA" id="ARBA00006991"/>
    </source>
</evidence>
<comment type="subcellular location">
    <subcellularLocation>
        <location evidence="1">Nucleus</location>
    </subcellularLocation>
</comment>
<dbReference type="FunFam" id="3.30.160.60:FF:000478">
    <property type="entry name" value="Zinc finger protein 133"/>
    <property type="match status" value="1"/>
</dbReference>
<keyword evidence="7" id="KW-0805">Transcription regulation</keyword>
<dbReference type="PANTHER" id="PTHR23226">
    <property type="entry name" value="ZINC FINGER AND SCAN DOMAIN-CONTAINING"/>
    <property type="match status" value="1"/>
</dbReference>
<dbReference type="InterPro" id="IPR013087">
    <property type="entry name" value="Znf_C2H2_type"/>
</dbReference>
<evidence type="ECO:0000313" key="14">
    <source>
        <dbReference type="Proteomes" id="UP000269221"/>
    </source>
</evidence>
<sequence>MFLPCLIPYLIRTITSTVQASIQIPKATSQNQTKMMVIESQEPEHENAKEIYEKFQKCRKIYFQEEEDFPFPNLGWMEEEAVRKRKVPQDSQADKELRMETREDKFLWQNLVEEAVLRGSTAQKSNGEEKSLISYTTRGSKPIPGCTKEERTTLFQEGGQNCQQSSELVVHEQFHDGESPSKCLEYRKSFNWSSHVMQHQMIHARAWPYEFSECGKRFQTISNLLKHERIHTEERPFRCPDCRKGFKRNSTLITHRRIHTGERPYECGECGKSFSHSSSLIRHQRIHTGRGPTSAGNVG</sequence>
<dbReference type="PROSITE" id="PS50157">
    <property type="entry name" value="ZINC_FINGER_C2H2_2"/>
    <property type="match status" value="3"/>
</dbReference>
<evidence type="ECO:0000256" key="11">
    <source>
        <dbReference type="PROSITE-ProRule" id="PRU00042"/>
    </source>
</evidence>
<comment type="similarity">
    <text evidence="2">Belongs to the krueppel C2H2-type zinc-finger protein family.</text>
</comment>
<dbReference type="GO" id="GO:0008270">
    <property type="term" value="F:zinc ion binding"/>
    <property type="evidence" value="ECO:0007669"/>
    <property type="project" value="UniProtKB-KW"/>
</dbReference>
<keyword evidence="6" id="KW-0862">Zinc</keyword>
<organism evidence="13 14">
    <name type="scientific">Hirundo rustica rustica</name>
    <dbReference type="NCBI Taxonomy" id="333673"/>
    <lineage>
        <taxon>Eukaryota</taxon>
        <taxon>Metazoa</taxon>
        <taxon>Chordata</taxon>
        <taxon>Craniata</taxon>
        <taxon>Vertebrata</taxon>
        <taxon>Euteleostomi</taxon>
        <taxon>Archelosauria</taxon>
        <taxon>Archosauria</taxon>
        <taxon>Dinosauria</taxon>
        <taxon>Saurischia</taxon>
        <taxon>Theropoda</taxon>
        <taxon>Coelurosauria</taxon>
        <taxon>Aves</taxon>
        <taxon>Neognathae</taxon>
        <taxon>Neoaves</taxon>
        <taxon>Telluraves</taxon>
        <taxon>Australaves</taxon>
        <taxon>Passeriformes</taxon>
        <taxon>Sylvioidea</taxon>
        <taxon>Hirundinidae</taxon>
        <taxon>Hirundo</taxon>
    </lineage>
</organism>
<dbReference type="FunFam" id="3.30.160.60:FF:001697">
    <property type="entry name" value="zinc finger protein 623"/>
    <property type="match status" value="1"/>
</dbReference>
<evidence type="ECO:0000256" key="5">
    <source>
        <dbReference type="ARBA" id="ARBA00022771"/>
    </source>
</evidence>
<dbReference type="GO" id="GO:0000978">
    <property type="term" value="F:RNA polymerase II cis-regulatory region sequence-specific DNA binding"/>
    <property type="evidence" value="ECO:0007669"/>
    <property type="project" value="TreeGrafter"/>
</dbReference>
<feature type="domain" description="C2H2-type" evidence="12">
    <location>
        <begin position="265"/>
        <end position="292"/>
    </location>
</feature>
<accession>A0A3M0KTV9</accession>
<dbReference type="InterPro" id="IPR036236">
    <property type="entry name" value="Znf_C2H2_sf"/>
</dbReference>
<dbReference type="GO" id="GO:0000981">
    <property type="term" value="F:DNA-binding transcription factor activity, RNA polymerase II-specific"/>
    <property type="evidence" value="ECO:0007669"/>
    <property type="project" value="TreeGrafter"/>
</dbReference>
<evidence type="ECO:0000256" key="9">
    <source>
        <dbReference type="ARBA" id="ARBA00023163"/>
    </source>
</evidence>
<dbReference type="STRING" id="333673.A0A3M0KTV9"/>
<evidence type="ECO:0000256" key="1">
    <source>
        <dbReference type="ARBA" id="ARBA00004123"/>
    </source>
</evidence>
<evidence type="ECO:0000256" key="7">
    <source>
        <dbReference type="ARBA" id="ARBA00023015"/>
    </source>
</evidence>
<dbReference type="PANTHER" id="PTHR23226:SF416">
    <property type="entry name" value="FI01424P"/>
    <property type="match status" value="1"/>
</dbReference>
<keyword evidence="4" id="KW-0677">Repeat</keyword>
<keyword evidence="14" id="KW-1185">Reference proteome</keyword>
<reference evidence="13 14" key="1">
    <citation type="submission" date="2018-07" db="EMBL/GenBank/DDBJ databases">
        <title>A high quality draft genome assembly of the barn swallow (H. rustica rustica).</title>
        <authorList>
            <person name="Formenti G."/>
            <person name="Chiara M."/>
            <person name="Poveda L."/>
            <person name="Francoijs K.-J."/>
            <person name="Bonisoli-Alquati A."/>
            <person name="Canova L."/>
            <person name="Gianfranceschi L."/>
            <person name="Horner D.S."/>
            <person name="Saino N."/>
        </authorList>
    </citation>
    <scope>NUCLEOTIDE SEQUENCE [LARGE SCALE GENOMIC DNA]</scope>
    <source>
        <strain evidence="13">Chelidonia</strain>
        <tissue evidence="13">Blood</tissue>
    </source>
</reference>
<dbReference type="EMBL" id="QRBI01000101">
    <property type="protein sequence ID" value="RMC16742.1"/>
    <property type="molecule type" value="Genomic_DNA"/>
</dbReference>
<feature type="domain" description="C2H2-type" evidence="12">
    <location>
        <begin position="209"/>
        <end position="236"/>
    </location>
</feature>
<dbReference type="Proteomes" id="UP000269221">
    <property type="component" value="Unassembled WGS sequence"/>
</dbReference>
<protein>
    <recommendedName>
        <fullName evidence="12">C2H2-type domain-containing protein</fullName>
    </recommendedName>
</protein>
<evidence type="ECO:0000256" key="4">
    <source>
        <dbReference type="ARBA" id="ARBA00022737"/>
    </source>
</evidence>
<keyword evidence="8" id="KW-0238">DNA-binding</keyword>
<proteinExistence type="inferred from homology"/>
<dbReference type="Pfam" id="PF00096">
    <property type="entry name" value="zf-C2H2"/>
    <property type="match status" value="3"/>
</dbReference>
<keyword evidence="9" id="KW-0804">Transcription</keyword>
<name>A0A3M0KTV9_HIRRU</name>
<evidence type="ECO:0000256" key="10">
    <source>
        <dbReference type="ARBA" id="ARBA00023242"/>
    </source>
</evidence>
<dbReference type="PROSITE" id="PS00028">
    <property type="entry name" value="ZINC_FINGER_C2H2_1"/>
    <property type="match status" value="2"/>
</dbReference>
<comment type="caution">
    <text evidence="13">The sequence shown here is derived from an EMBL/GenBank/DDBJ whole genome shotgun (WGS) entry which is preliminary data.</text>
</comment>
<evidence type="ECO:0000256" key="3">
    <source>
        <dbReference type="ARBA" id="ARBA00022723"/>
    </source>
</evidence>
<dbReference type="AlphaFoldDB" id="A0A3M0KTV9"/>
<keyword evidence="3" id="KW-0479">Metal-binding</keyword>
<evidence type="ECO:0000256" key="8">
    <source>
        <dbReference type="ARBA" id="ARBA00023125"/>
    </source>
</evidence>
<feature type="domain" description="C2H2-type" evidence="12">
    <location>
        <begin position="237"/>
        <end position="264"/>
    </location>
</feature>